<comment type="cofactor">
    <cofactor evidence="1">
        <name>Zn(2+)</name>
        <dbReference type="ChEBI" id="CHEBI:29105"/>
    </cofactor>
    <text evidence="1">Binds 1 zinc ion per subunit.</text>
</comment>
<dbReference type="PIRSF" id="PIRSF012702">
    <property type="entry name" value="UCP012702"/>
    <property type="match status" value="1"/>
</dbReference>
<protein>
    <recommendedName>
        <fullName evidence="1">Microcystinase C</fullName>
        <shortName evidence="1">MlrC</shortName>
    </recommendedName>
</protein>
<dbReference type="InterPro" id="IPR009197">
    <property type="entry name" value="MlrC"/>
</dbReference>
<dbReference type="Proteomes" id="UP001241603">
    <property type="component" value="Unassembled WGS sequence"/>
</dbReference>
<comment type="function">
    <text evidence="1">Involved in peptidolytic degradation of cyclic heptapeptide hepatotoxin microcystin (MC).</text>
</comment>
<keyword evidence="5" id="KW-1185">Reference proteome</keyword>
<dbReference type="RefSeq" id="WP_266348243.1">
    <property type="nucleotide sequence ID" value="NZ_JAPKNG010000002.1"/>
</dbReference>
<dbReference type="InterPro" id="IPR015995">
    <property type="entry name" value="MlrC_N"/>
</dbReference>
<keyword evidence="1" id="KW-0479">Metal-binding</keyword>
<name>A0ABU0H4T1_9HYPH</name>
<evidence type="ECO:0000313" key="5">
    <source>
        <dbReference type="Proteomes" id="UP001241603"/>
    </source>
</evidence>
<comment type="similarity">
    <text evidence="1">Belongs to the peptidase M81 family.</text>
</comment>
<dbReference type="InterPro" id="IPR010799">
    <property type="entry name" value="MlrC_C"/>
</dbReference>
<feature type="domain" description="Microcystin LR degradation protein MlrC C-terminal" evidence="2">
    <location>
        <begin position="307"/>
        <end position="486"/>
    </location>
</feature>
<evidence type="ECO:0000313" key="4">
    <source>
        <dbReference type="EMBL" id="MDQ0437315.1"/>
    </source>
</evidence>
<proteinExistence type="inferred from homology"/>
<organism evidence="4 5">
    <name type="scientific">Kaistia dalseonensis</name>
    <dbReference type="NCBI Taxonomy" id="410840"/>
    <lineage>
        <taxon>Bacteria</taxon>
        <taxon>Pseudomonadati</taxon>
        <taxon>Pseudomonadota</taxon>
        <taxon>Alphaproteobacteria</taxon>
        <taxon>Hyphomicrobiales</taxon>
        <taxon>Kaistiaceae</taxon>
        <taxon>Kaistia</taxon>
    </lineage>
</organism>
<evidence type="ECO:0000259" key="3">
    <source>
        <dbReference type="Pfam" id="PF07364"/>
    </source>
</evidence>
<keyword evidence="1" id="KW-0378">Hydrolase</keyword>
<reference evidence="4 5" key="1">
    <citation type="submission" date="2023-07" db="EMBL/GenBank/DDBJ databases">
        <title>Genomic Encyclopedia of Type Strains, Phase IV (KMG-IV): sequencing the most valuable type-strain genomes for metagenomic binning, comparative biology and taxonomic classification.</title>
        <authorList>
            <person name="Goeker M."/>
        </authorList>
    </citation>
    <scope>NUCLEOTIDE SEQUENCE [LARGE SCALE GENOMIC DNA]</scope>
    <source>
        <strain evidence="4 5">B6-8</strain>
    </source>
</reference>
<dbReference type="Pfam" id="PF07171">
    <property type="entry name" value="MlrC_C"/>
    <property type="match status" value="1"/>
</dbReference>
<evidence type="ECO:0000256" key="1">
    <source>
        <dbReference type="PIRNR" id="PIRNR012702"/>
    </source>
</evidence>
<comment type="caution">
    <text evidence="4">The sequence shown here is derived from an EMBL/GenBank/DDBJ whole genome shotgun (WGS) entry which is preliminary data.</text>
</comment>
<evidence type="ECO:0000259" key="2">
    <source>
        <dbReference type="Pfam" id="PF07171"/>
    </source>
</evidence>
<feature type="domain" description="Microcystin LR degradation protein MlrC N-terminal" evidence="3">
    <location>
        <begin position="6"/>
        <end position="294"/>
    </location>
</feature>
<dbReference type="Pfam" id="PF07364">
    <property type="entry name" value="DUF1485"/>
    <property type="match status" value="1"/>
</dbReference>
<sequence>MSRPRRVLLAGLFHETHTFVDEITRIEDFTILHGAEVLGRQGDGSTIDGFLQVAAEEGWDVVPVADYAALPSGTADHAAFEAFWDELQAGLRRALAEGELDAIWLALHGAMVTTEIVDAEGELLARLRREPGAEHLPIFGVFDLHATFTAAMAQNANGLVAYRENPHIDARDAAVRSARLLARALREVAAPAMHVRNAPIIWPPTGTGTADRPMRDLEALAREIEAEDPEIWAVNVIGGYSFSDVPDAGVAFSLITTGSAERAEALLDRLETLAISLRELGLPAEWPLDAALEKIKNAPGGPYIVVEPSDNIGAGSPGDDTAVLRGFLRHGITNAAVAIADAAAVRSLADAAIGETRTISVGGKGSHLGAGPLEIDAVVVSRSDGAFTLEDRNSHLAAAQGIHFSMGPSVVVRVAGVLVLLTSRKTPPFDLGQLRSQGIIPESLSAIGVKAAVAHRRAYDPIAAGSFTVATPGPCTSVLTSLPYRRLRQPVFPISQTSSTR</sequence>
<accession>A0ABU0H4T1</accession>
<gene>
    <name evidence="4" type="ORF">QO014_001700</name>
</gene>
<keyword evidence="1" id="KW-0645">Protease</keyword>
<dbReference type="EMBL" id="JAUSVO010000002">
    <property type="protein sequence ID" value="MDQ0437315.1"/>
    <property type="molecule type" value="Genomic_DNA"/>
</dbReference>
<keyword evidence="1" id="KW-0482">Metalloprotease</keyword>